<dbReference type="RefSeq" id="WP_133682507.1">
    <property type="nucleotide sequence ID" value="NZ_SNZP01000012.1"/>
</dbReference>
<accession>A0A4R7B248</accession>
<name>A0A4R7B248_9NEIS</name>
<protein>
    <submittedName>
        <fullName evidence="1">CoA transferase family III</fullName>
    </submittedName>
</protein>
<keyword evidence="1" id="KW-0808">Transferase</keyword>
<dbReference type="SUPFAM" id="SSF89796">
    <property type="entry name" value="CoA-transferase family III (CaiB/BaiF)"/>
    <property type="match status" value="2"/>
</dbReference>
<evidence type="ECO:0000313" key="1">
    <source>
        <dbReference type="EMBL" id="TDR73866.1"/>
    </source>
</evidence>
<sequence>MNASLFPRSEWFLRQLWSAAQGAPDCCDAVDFSGSGDLPSVYAVSDLAAGSVAAAMLALSEWRAPSHGSLGRVEVDRRLASMWFASSLRPMGWALPPVWDAIAGDYRASDGWIRLHTNAPHHRQAALAVLGVPAERDAVANAVATWSAEALERAVVAANGCAAVMRSHQAWHEHPHGHTLDQAPLLACRQFANSLSSRAQCDDKRPLTGIRVLDLTRIIAGPVATRFLAAAGADVLRIDPPNWHEPGAEEELTWGKRTARLDLKTPAGLATLTDLMAEADVLVHGYRSDALDGLGLGEARRRAVNPGLVEVALDAYGWDGPWATRRGFDSLVQMSCGIAEAGMRLMERERPTPLPVQALDHAAGYLLACAALRGLSERRQSGQGWQARTSLASVAELLKAAGPCDPTLPGFGAETEVDLAEGIEHTGWGPARRLRPPAALTGVDWYGALPARPLGSDQPYWLSQTTAPASNVCSQSINN</sequence>
<dbReference type="PANTHER" id="PTHR48228">
    <property type="entry name" value="SUCCINYL-COA--D-CITRAMALATE COA-TRANSFERASE"/>
    <property type="match status" value="1"/>
</dbReference>
<dbReference type="InterPro" id="IPR003673">
    <property type="entry name" value="CoA-Trfase_fam_III"/>
</dbReference>
<organism evidence="1 2">
    <name type="scientific">Paludibacterium purpuratum</name>
    <dbReference type="NCBI Taxonomy" id="1144873"/>
    <lineage>
        <taxon>Bacteria</taxon>
        <taxon>Pseudomonadati</taxon>
        <taxon>Pseudomonadota</taxon>
        <taxon>Betaproteobacteria</taxon>
        <taxon>Neisseriales</taxon>
        <taxon>Chromobacteriaceae</taxon>
        <taxon>Paludibacterium</taxon>
    </lineage>
</organism>
<keyword evidence="2" id="KW-1185">Reference proteome</keyword>
<dbReference type="PANTHER" id="PTHR48228:SF4">
    <property type="entry name" value="BLR3030 PROTEIN"/>
    <property type="match status" value="1"/>
</dbReference>
<dbReference type="Proteomes" id="UP000295611">
    <property type="component" value="Unassembled WGS sequence"/>
</dbReference>
<dbReference type="InterPro" id="IPR050509">
    <property type="entry name" value="CoA-transferase_III"/>
</dbReference>
<dbReference type="Gene3D" id="3.40.50.10540">
    <property type="entry name" value="Crotonobetainyl-coa:carnitine coa-transferase, domain 1"/>
    <property type="match status" value="1"/>
</dbReference>
<gene>
    <name evidence="1" type="ORF">DFP86_11270</name>
</gene>
<reference evidence="1 2" key="1">
    <citation type="submission" date="2019-03" db="EMBL/GenBank/DDBJ databases">
        <title>Genomic Encyclopedia of Type Strains, Phase III (KMG-III): the genomes of soil and plant-associated and newly described type strains.</title>
        <authorList>
            <person name="Whitman W."/>
        </authorList>
    </citation>
    <scope>NUCLEOTIDE SEQUENCE [LARGE SCALE GENOMIC DNA]</scope>
    <source>
        <strain evidence="1 2">CECT 8976</strain>
    </source>
</reference>
<dbReference type="AlphaFoldDB" id="A0A4R7B248"/>
<dbReference type="InterPro" id="IPR023606">
    <property type="entry name" value="CoA-Trfase_III_dom_1_sf"/>
</dbReference>
<proteinExistence type="predicted"/>
<comment type="caution">
    <text evidence="1">The sequence shown here is derived from an EMBL/GenBank/DDBJ whole genome shotgun (WGS) entry which is preliminary data.</text>
</comment>
<evidence type="ECO:0000313" key="2">
    <source>
        <dbReference type="Proteomes" id="UP000295611"/>
    </source>
</evidence>
<dbReference type="Pfam" id="PF02515">
    <property type="entry name" value="CoA_transf_3"/>
    <property type="match status" value="1"/>
</dbReference>
<dbReference type="EMBL" id="SNZP01000012">
    <property type="protein sequence ID" value="TDR73866.1"/>
    <property type="molecule type" value="Genomic_DNA"/>
</dbReference>
<dbReference type="GO" id="GO:0016740">
    <property type="term" value="F:transferase activity"/>
    <property type="evidence" value="ECO:0007669"/>
    <property type="project" value="UniProtKB-KW"/>
</dbReference>
<dbReference type="OrthoDB" id="9058532at2"/>